<gene>
    <name evidence="2" type="ORF">Tsubulata_032733</name>
</gene>
<evidence type="ECO:0000313" key="2">
    <source>
        <dbReference type="EMBL" id="KAJ4844026.1"/>
    </source>
</evidence>
<name>A0A9Q0G8Y0_9ROSI</name>
<feature type="non-terminal residue" evidence="2">
    <location>
        <position position="1"/>
    </location>
</feature>
<dbReference type="PANTHER" id="PTHR32487:SF13">
    <property type="entry name" value="LOW QUALITY PROTEIN: IRIDOID SYNTHASE-LIKE"/>
    <property type="match status" value="1"/>
</dbReference>
<dbReference type="PANTHER" id="PTHR32487">
    <property type="entry name" value="3-OXO-DELTA(4,5)-STEROID 5-BETA-REDUCTASE"/>
    <property type="match status" value="1"/>
</dbReference>
<dbReference type="Pfam" id="PF22917">
    <property type="entry name" value="PRISE"/>
    <property type="match status" value="3"/>
</dbReference>
<evidence type="ECO:0000259" key="1">
    <source>
        <dbReference type="Pfam" id="PF22917"/>
    </source>
</evidence>
<reference evidence="2" key="2">
    <citation type="journal article" date="2023" name="Plants (Basel)">
        <title>Annotation of the Turnera subulata (Passifloraceae) Draft Genome Reveals the S-Locus Evolved after the Divergence of Turneroideae from Passifloroideae in a Stepwise Manner.</title>
        <authorList>
            <person name="Henning P.M."/>
            <person name="Roalson E.H."/>
            <person name="Mir W."/>
            <person name="McCubbin A.G."/>
            <person name="Shore J.S."/>
        </authorList>
    </citation>
    <scope>NUCLEOTIDE SEQUENCE</scope>
    <source>
        <strain evidence="2">F60SS</strain>
    </source>
</reference>
<dbReference type="InterPro" id="IPR036291">
    <property type="entry name" value="NAD(P)-bd_dom_sf"/>
</dbReference>
<proteinExistence type="predicted"/>
<dbReference type="Proteomes" id="UP001141552">
    <property type="component" value="Unassembled WGS sequence"/>
</dbReference>
<organism evidence="2 3">
    <name type="scientific">Turnera subulata</name>
    <dbReference type="NCBI Taxonomy" id="218843"/>
    <lineage>
        <taxon>Eukaryota</taxon>
        <taxon>Viridiplantae</taxon>
        <taxon>Streptophyta</taxon>
        <taxon>Embryophyta</taxon>
        <taxon>Tracheophyta</taxon>
        <taxon>Spermatophyta</taxon>
        <taxon>Magnoliopsida</taxon>
        <taxon>eudicotyledons</taxon>
        <taxon>Gunneridae</taxon>
        <taxon>Pentapetalae</taxon>
        <taxon>rosids</taxon>
        <taxon>fabids</taxon>
        <taxon>Malpighiales</taxon>
        <taxon>Passifloraceae</taxon>
        <taxon>Turnera</taxon>
    </lineage>
</organism>
<dbReference type="SUPFAM" id="SSF51735">
    <property type="entry name" value="NAD(P)-binding Rossmann-fold domains"/>
    <property type="match status" value="4"/>
</dbReference>
<reference evidence="2" key="1">
    <citation type="submission" date="2022-02" db="EMBL/GenBank/DDBJ databases">
        <authorList>
            <person name="Henning P.M."/>
            <person name="McCubbin A.G."/>
            <person name="Shore J.S."/>
        </authorList>
    </citation>
    <scope>NUCLEOTIDE SEQUENCE</scope>
    <source>
        <strain evidence="2">F60SS</strain>
        <tissue evidence="2">Leaves</tissue>
    </source>
</reference>
<dbReference type="OrthoDB" id="1731983at2759"/>
<accession>A0A9Q0G8Y0</accession>
<comment type="caution">
    <text evidence="2">The sequence shown here is derived from an EMBL/GenBank/DDBJ whole genome shotgun (WGS) entry which is preliminary data.</text>
</comment>
<dbReference type="InterPro" id="IPR055222">
    <property type="entry name" value="PRISE-like_Rossmann-fold"/>
</dbReference>
<dbReference type="GO" id="GO:0006629">
    <property type="term" value="P:lipid metabolic process"/>
    <property type="evidence" value="ECO:0007669"/>
    <property type="project" value="UniProtKB-ARBA"/>
</dbReference>
<protein>
    <recommendedName>
        <fullName evidence="1">PRISE-like Rossmann-fold domain-containing protein</fullName>
    </recommendedName>
</protein>
<evidence type="ECO:0000313" key="3">
    <source>
        <dbReference type="Proteomes" id="UP001141552"/>
    </source>
</evidence>
<sequence length="1374" mass="154322">MADQENPHTSVALIVGVTGMAGLSLAEGLKKPIAPGSPWKVYGMARRPLPAWFPSALLDGFVSADALDPNDTTKKLAPLASQVTHVFWVAIQVGVNEQENITSNATMLTNVLETLKSDPTSPLRHITLQTGTKHYMGPIFDPTLAGQLVSHEPPFREDMQRLPYPNFYYALEDLVASYSPSVTYSVHRSSIICMPPFAGIKGCRFGTLEANTHGSTSQHIWAAVTDKAKNQAFNCTNGDVFTWKSLWRVLCEAFGVEFVPFDDENEEFDWVGLMKDKEEVWEEIVEKHGLIQTRVKDITCPEALSAVLHFGFQHHNHKKSRRIMAQANSHTSVALIVGVTGMAGLSLAEGLKKPTAPGSPWKVYGMARRQFPTWFPSALLDGFVSADALDREDTTKKLAPLASQVTHVFWVAIQVGLNEQENITSNATMLTNVLQTLKSDPTSPLRHITLQTGTKHYMGPIFDPTLAGQLVSHEPPFREDMQRLPYPNFYYALEDLVASYSPSVTYSVHRSSIIVGSSTRSFYNTLLTIAVYATICRYQGLPFRYPGSKYTWEHFCDMIDADVLAQQHIWAAVTDKAKNQAFNCTNGDVFTWKSLWRVLCEAFGVEFVPFDDDNDGFDWVGLMKDKEEVWEEIVEKHGLIQTRVKDITCPEALSAVLHFGFQHVCSMNKSREFGFFGTITRRIMAQADSQTSVALIVGVTGMAGLSLAEALKKPTAAGSPWKVYGMARRQLPAWFPSALLDGFVSADALDPNDTTKKLAPLASQVTHVFWVAIQVGLNEQENITSNATMLTNVLETLKSDPTSPLRHITLQTGTQHYMGPIHDPSLSAQLIQYDHHEPPFKEDVPRFPYPNFYYALEDLVASYSPSITYSVHRSSIIVGASSRSFYNSLLTLAVYATICRYQGLPFRYPGSKYTWEHFCDMSDAEVLAQQHLWAAVTDKAKNQAFNCTNGDVFTWKSLWRVLCEVFDVEFVGFDDEDEKFDWIGMMKDKEDVWKEIVEKYGLIQTRVKDVTCPEALSTKPTAPGSSWKVYGMARRLSLAEALKKPTAPGSPWKVYGMARRQLPAWFPSALVDVFVSADALDGKDTTEKLAPLASQVTHVFWVAIQVGGTEQESITSNVTMLTNVLDTLKSHPRSPLKHISLQTGTKQYLGPILDPFLGSQLVHHEPPYKEDMPRLPYPNFYYDLEDLVASYSPSVTYSVHRASIIIGASSRSFYNILLTLAVYATICRYQGLPFRYPGTKYTWEHFCDVADADVLAQQHLWAASMWRVLCEVFDVEFVPFDDHENEEFDWMGLMKDDEDKAEKVWEEIVEKYGLIPTKVKDVTCPEVLSTILHVEFQHVCSMNKNREFGFLGYADTLKSIPMWVQRLKDMKIIP</sequence>
<feature type="domain" description="PRISE-like Rossmann-fold" evidence="1">
    <location>
        <begin position="391"/>
        <end position="645"/>
    </location>
</feature>
<dbReference type="Gene3D" id="3.40.50.720">
    <property type="entry name" value="NAD(P)-binding Rossmann-like Domain"/>
    <property type="match status" value="4"/>
</dbReference>
<keyword evidence="3" id="KW-1185">Reference proteome</keyword>
<feature type="domain" description="PRISE-like Rossmann-fold" evidence="1">
    <location>
        <begin position="1086"/>
        <end position="1262"/>
    </location>
</feature>
<dbReference type="EMBL" id="JAKUCV010002073">
    <property type="protein sequence ID" value="KAJ4844026.1"/>
    <property type="molecule type" value="Genomic_DNA"/>
</dbReference>
<dbReference type="CDD" id="cd08948">
    <property type="entry name" value="5beta-POR_like_SDR_a"/>
    <property type="match status" value="2"/>
</dbReference>
<dbReference type="GO" id="GO:0016627">
    <property type="term" value="F:oxidoreductase activity, acting on the CH-CH group of donors"/>
    <property type="evidence" value="ECO:0007669"/>
    <property type="project" value="UniProtKB-ARBA"/>
</dbReference>
<feature type="domain" description="PRISE-like Rossmann-fold" evidence="1">
    <location>
        <begin position="757"/>
        <end position="1008"/>
    </location>
</feature>